<dbReference type="Proteomes" id="UP001482186">
    <property type="component" value="Unassembled WGS sequence"/>
</dbReference>
<evidence type="ECO:0000313" key="1">
    <source>
        <dbReference type="EMBL" id="MEQ2452784.1"/>
    </source>
</evidence>
<organism evidence="1 2">
    <name type="scientific">Coprococcus ammoniilyticus</name>
    <dbReference type="NCBI Taxonomy" id="2981785"/>
    <lineage>
        <taxon>Bacteria</taxon>
        <taxon>Bacillati</taxon>
        <taxon>Bacillota</taxon>
        <taxon>Clostridia</taxon>
        <taxon>Lachnospirales</taxon>
        <taxon>Lachnospiraceae</taxon>
        <taxon>Coprococcus</taxon>
    </lineage>
</organism>
<name>A0ABV1EF83_9FIRM</name>
<accession>A0ABV1EF83</accession>
<protein>
    <submittedName>
        <fullName evidence="1">Uncharacterized protein</fullName>
    </submittedName>
</protein>
<comment type="caution">
    <text evidence="1">The sequence shown here is derived from an EMBL/GenBank/DDBJ whole genome shotgun (WGS) entry which is preliminary data.</text>
</comment>
<reference evidence="1 2" key="1">
    <citation type="submission" date="2024-04" db="EMBL/GenBank/DDBJ databases">
        <title>Human intestinal bacterial collection.</title>
        <authorList>
            <person name="Pauvert C."/>
            <person name="Hitch T.C.A."/>
            <person name="Clavel T."/>
        </authorList>
    </citation>
    <scope>NUCLEOTIDE SEQUENCE [LARGE SCALE GENOMIC DNA]</scope>
    <source>
        <strain evidence="1 2">CLA-AA-H141</strain>
    </source>
</reference>
<keyword evidence="2" id="KW-1185">Reference proteome</keyword>
<dbReference type="EMBL" id="JBBNFM010000001">
    <property type="protein sequence ID" value="MEQ2452784.1"/>
    <property type="molecule type" value="Genomic_DNA"/>
</dbReference>
<sequence length="119" mass="14232">MAYKFTEKRNNIQEQTTYVLYMIVSSYFHKSICNSRTLETSLYLHYLEMPKSQQENLEKQVIRRSEQDLGEVMSVLSQMNCEVVFTHRDNRYYLDFETGFETVSVVVDQMGHYVIYVLM</sequence>
<dbReference type="RefSeq" id="WP_349115595.1">
    <property type="nucleotide sequence ID" value="NZ_JBBNFM010000001.1"/>
</dbReference>
<gene>
    <name evidence="1" type="ORF">AAAT04_01795</name>
</gene>
<evidence type="ECO:0000313" key="2">
    <source>
        <dbReference type="Proteomes" id="UP001482186"/>
    </source>
</evidence>
<proteinExistence type="predicted"/>